<feature type="region of interest" description="Disordered" evidence="1">
    <location>
        <begin position="203"/>
        <end position="249"/>
    </location>
</feature>
<dbReference type="Pfam" id="PF19570">
    <property type="entry name" value="DUF6088"/>
    <property type="match status" value="1"/>
</dbReference>
<dbReference type="RefSeq" id="WP_242480455.1">
    <property type="nucleotide sequence ID" value="NZ_NRRL01000018.1"/>
</dbReference>
<organism evidence="2 3">
    <name type="scientific">Rhodovibrio sodomensis</name>
    <dbReference type="NCBI Taxonomy" id="1088"/>
    <lineage>
        <taxon>Bacteria</taxon>
        <taxon>Pseudomonadati</taxon>
        <taxon>Pseudomonadota</taxon>
        <taxon>Alphaproteobacteria</taxon>
        <taxon>Rhodospirillales</taxon>
        <taxon>Rhodovibrionaceae</taxon>
        <taxon>Rhodovibrio</taxon>
    </lineage>
</organism>
<dbReference type="EMBL" id="NRRL01000018">
    <property type="protein sequence ID" value="MBK1668203.1"/>
    <property type="molecule type" value="Genomic_DNA"/>
</dbReference>
<protein>
    <recommendedName>
        <fullName evidence="4">Type IV toxin-antitoxin system AbiEi family antitoxin domain-containing protein</fullName>
    </recommendedName>
</protein>
<evidence type="ECO:0000313" key="2">
    <source>
        <dbReference type="EMBL" id="MBK1668203.1"/>
    </source>
</evidence>
<accession>A0ABS1DCK8</accession>
<feature type="compositionally biased region" description="Basic residues" evidence="1">
    <location>
        <begin position="204"/>
        <end position="213"/>
    </location>
</feature>
<name>A0ABS1DCK8_9PROT</name>
<dbReference type="InterPro" id="IPR045738">
    <property type="entry name" value="DUF6088"/>
</dbReference>
<keyword evidence="3" id="KW-1185">Reference proteome</keyword>
<reference evidence="2 3" key="1">
    <citation type="journal article" date="2020" name="Microorganisms">
        <title>Osmotic Adaptation and Compatible Solute Biosynthesis of Phototrophic Bacteria as Revealed from Genome Analyses.</title>
        <authorList>
            <person name="Imhoff J.F."/>
            <person name="Rahn T."/>
            <person name="Kunzel S."/>
            <person name="Keller A."/>
            <person name="Neulinger S.C."/>
        </authorList>
    </citation>
    <scope>NUCLEOTIDE SEQUENCE [LARGE SCALE GENOMIC DNA]</scope>
    <source>
        <strain evidence="2 3">DSM 9895</strain>
    </source>
</reference>
<gene>
    <name evidence="2" type="ORF">CKO28_09150</name>
</gene>
<dbReference type="Proteomes" id="UP001296873">
    <property type="component" value="Unassembled WGS sequence"/>
</dbReference>
<sequence>MRRVRAHGRGWVFTPRDFLDLGTRAAVDQALKRQSVRELKRDPQTEGHLELRRLAHGIYDYPRWDLDGTAALPDPDAIARAISRRDKDRVVASGAHNAAQLGLTQAAPEGRRVYLTDGPDRVYDLGERRLEMRHAGPDTMAWANRPGAPVVLALDWLGPQLTEVAKAHLRSQGLSKAAIDDIRDNIFMAPSYLQPALRELVGRKQSRRRRRAKRADAATSGEGDEDAHGADEGAEEPASGQIDAHNTDT</sequence>
<proteinExistence type="predicted"/>
<comment type="caution">
    <text evidence="2">The sequence shown here is derived from an EMBL/GenBank/DDBJ whole genome shotgun (WGS) entry which is preliminary data.</text>
</comment>
<evidence type="ECO:0008006" key="4">
    <source>
        <dbReference type="Google" id="ProtNLM"/>
    </source>
</evidence>
<evidence type="ECO:0000256" key="1">
    <source>
        <dbReference type="SAM" id="MobiDB-lite"/>
    </source>
</evidence>
<evidence type="ECO:0000313" key="3">
    <source>
        <dbReference type="Proteomes" id="UP001296873"/>
    </source>
</evidence>